<dbReference type="Proteomes" id="UP000094455">
    <property type="component" value="Unassembled WGS sequence"/>
</dbReference>
<proteinExistence type="inferred from homology"/>
<evidence type="ECO:0000256" key="2">
    <source>
        <dbReference type="ARBA" id="ARBA00023445"/>
    </source>
</evidence>
<feature type="domain" description="NAD-dependent epimerase/dehydratase" evidence="3">
    <location>
        <begin position="6"/>
        <end position="262"/>
    </location>
</feature>
<evidence type="ECO:0000259" key="3">
    <source>
        <dbReference type="Pfam" id="PF01370"/>
    </source>
</evidence>
<gene>
    <name evidence="4" type="ORF">PICMEDRAFT_9519</name>
</gene>
<comment type="similarity">
    <text evidence="2">Belongs to the NAD(P)-dependent epimerase/dehydratase family. Dihydroflavonol-4-reductase subfamily.</text>
</comment>
<dbReference type="FunFam" id="3.40.50.720:FF:000191">
    <property type="entry name" value="Methylglyoxal reductase (NADPH-dependent)"/>
    <property type="match status" value="1"/>
</dbReference>
<dbReference type="Pfam" id="PF01370">
    <property type="entry name" value="Epimerase"/>
    <property type="match status" value="1"/>
</dbReference>
<dbReference type="RefSeq" id="XP_019020135.1">
    <property type="nucleotide sequence ID" value="XM_019165098.1"/>
</dbReference>
<dbReference type="GeneID" id="30181785"/>
<evidence type="ECO:0000313" key="5">
    <source>
        <dbReference type="Proteomes" id="UP000094455"/>
    </source>
</evidence>
<reference evidence="4 5" key="1">
    <citation type="journal article" date="2016" name="Proc. Natl. Acad. Sci. U.S.A.">
        <title>Comparative genomics of biotechnologically important yeasts.</title>
        <authorList>
            <person name="Riley R."/>
            <person name="Haridas S."/>
            <person name="Wolfe K.H."/>
            <person name="Lopes M.R."/>
            <person name="Hittinger C.T."/>
            <person name="Goeker M."/>
            <person name="Salamov A.A."/>
            <person name="Wisecaver J.H."/>
            <person name="Long T.M."/>
            <person name="Calvey C.H."/>
            <person name="Aerts A.L."/>
            <person name="Barry K.W."/>
            <person name="Choi C."/>
            <person name="Clum A."/>
            <person name="Coughlan A.Y."/>
            <person name="Deshpande S."/>
            <person name="Douglass A.P."/>
            <person name="Hanson S.J."/>
            <person name="Klenk H.-P."/>
            <person name="LaButti K.M."/>
            <person name="Lapidus A."/>
            <person name="Lindquist E.A."/>
            <person name="Lipzen A.M."/>
            <person name="Meier-Kolthoff J.P."/>
            <person name="Ohm R.A."/>
            <person name="Otillar R.P."/>
            <person name="Pangilinan J.L."/>
            <person name="Peng Y."/>
            <person name="Rokas A."/>
            <person name="Rosa C.A."/>
            <person name="Scheuner C."/>
            <person name="Sibirny A.A."/>
            <person name="Slot J.C."/>
            <person name="Stielow J.B."/>
            <person name="Sun H."/>
            <person name="Kurtzman C.P."/>
            <person name="Blackwell M."/>
            <person name="Grigoriev I.V."/>
            <person name="Jeffries T.W."/>
        </authorList>
    </citation>
    <scope>NUCLEOTIDE SEQUENCE [LARGE SCALE GENOMIC DNA]</scope>
    <source>
        <strain evidence="4 5">NRRL Y-2026</strain>
    </source>
</reference>
<dbReference type="EMBL" id="KV454001">
    <property type="protein sequence ID" value="ODQ49022.1"/>
    <property type="molecule type" value="Genomic_DNA"/>
</dbReference>
<dbReference type="Gene3D" id="3.40.50.720">
    <property type="entry name" value="NAD(P)-binding Rossmann-like Domain"/>
    <property type="match status" value="1"/>
</dbReference>
<protein>
    <recommendedName>
        <fullName evidence="3">NAD-dependent epimerase/dehydratase domain-containing protein</fullName>
    </recommendedName>
</protein>
<evidence type="ECO:0000313" key="4">
    <source>
        <dbReference type="EMBL" id="ODQ49022.1"/>
    </source>
</evidence>
<dbReference type="STRING" id="763406.A0A1E3NSH4"/>
<keyword evidence="5" id="KW-1185">Reference proteome</keyword>
<dbReference type="AlphaFoldDB" id="A0A1E3NSH4"/>
<dbReference type="InterPro" id="IPR050425">
    <property type="entry name" value="NAD(P)_dehydrat-like"/>
</dbReference>
<dbReference type="InterPro" id="IPR036291">
    <property type="entry name" value="NAD(P)-bd_dom_sf"/>
</dbReference>
<dbReference type="SUPFAM" id="SSF51735">
    <property type="entry name" value="NAD(P)-binding Rossmann-fold domains"/>
    <property type="match status" value="1"/>
</dbReference>
<dbReference type="PANTHER" id="PTHR10366:SF564">
    <property type="entry name" value="STEROL-4-ALPHA-CARBOXYLATE 3-DEHYDROGENASE, DECARBOXYLATING"/>
    <property type="match status" value="1"/>
</dbReference>
<evidence type="ECO:0000256" key="1">
    <source>
        <dbReference type="ARBA" id="ARBA00023002"/>
    </source>
</evidence>
<dbReference type="InterPro" id="IPR001509">
    <property type="entry name" value="Epimerase_deHydtase"/>
</dbReference>
<dbReference type="GO" id="GO:0016616">
    <property type="term" value="F:oxidoreductase activity, acting on the CH-OH group of donors, NAD or NADP as acceptor"/>
    <property type="evidence" value="ECO:0007669"/>
    <property type="project" value="TreeGrafter"/>
</dbReference>
<dbReference type="OrthoDB" id="2735536at2759"/>
<dbReference type="PANTHER" id="PTHR10366">
    <property type="entry name" value="NAD DEPENDENT EPIMERASE/DEHYDRATASE"/>
    <property type="match status" value="1"/>
</dbReference>
<organism evidence="4 5">
    <name type="scientific">Pichia membranifaciens NRRL Y-2026</name>
    <dbReference type="NCBI Taxonomy" id="763406"/>
    <lineage>
        <taxon>Eukaryota</taxon>
        <taxon>Fungi</taxon>
        <taxon>Dikarya</taxon>
        <taxon>Ascomycota</taxon>
        <taxon>Saccharomycotina</taxon>
        <taxon>Pichiomycetes</taxon>
        <taxon>Pichiales</taxon>
        <taxon>Pichiaceae</taxon>
        <taxon>Pichia</taxon>
    </lineage>
</organism>
<keyword evidence="1" id="KW-0560">Oxidoreductase</keyword>
<accession>A0A1E3NSH4</accession>
<sequence>MSESTVLVTGATGFIAQHVVDKLLKRKYRVIGTARSEARYSPILEEFKKKYPEGNLTFEVVADIAADDAFDEVLKNHPEIKYVLHTASPFSYGLNKPFDEAYLNPALHGTLNILNAIKKYAPQVTNVVITSSFAAVKQLGDAFKTEIHTNESWNPIKWEEVKNENEAYSASKTYAERAARKFYEEEKPAYNLATVNPPMVLGPQLFDSSVEKVLNTSNEFLNKITHLDPTSTAPQDKFALLAVDVRDVAEFHVLPLENKELESEREFIVSSPLIAQAVLNILNDNFPELHGKIARGDYSSVDDVIARSCPKYDVSSTLKKASDYKLISLEKSVVDVYKQYLSKYSFS</sequence>
<name>A0A1E3NSH4_9ASCO</name>